<proteinExistence type="inferred from homology"/>
<name>A0ABQ1ZXX5_9BACL</name>
<dbReference type="InterPro" id="IPR036291">
    <property type="entry name" value="NAD(P)-bd_dom_sf"/>
</dbReference>
<dbReference type="Gene3D" id="3.40.50.720">
    <property type="entry name" value="NAD(P)-binding Rossmann-like Domain"/>
    <property type="match status" value="1"/>
</dbReference>
<dbReference type="SUPFAM" id="SSF51735">
    <property type="entry name" value="NAD(P)-binding Rossmann-fold domains"/>
    <property type="match status" value="1"/>
</dbReference>
<dbReference type="Proteomes" id="UP000605427">
    <property type="component" value="Unassembled WGS sequence"/>
</dbReference>
<reference evidence="6" key="1">
    <citation type="journal article" date="2019" name="Int. J. Syst. Evol. Microbiol.">
        <title>The Global Catalogue of Microorganisms (GCM) 10K type strain sequencing project: providing services to taxonomists for standard genome sequencing and annotation.</title>
        <authorList>
            <consortium name="The Broad Institute Genomics Platform"/>
            <consortium name="The Broad Institute Genome Sequencing Center for Infectious Disease"/>
            <person name="Wu L."/>
            <person name="Ma J."/>
        </authorList>
    </citation>
    <scope>NUCLEOTIDE SEQUENCE [LARGE SCALE GENOMIC DNA]</scope>
    <source>
        <strain evidence="6">CCM 8702</strain>
    </source>
</reference>
<accession>A0ABQ1ZXX5</accession>
<dbReference type="PANTHER" id="PTHR22604:SF105">
    <property type="entry name" value="TRANS-1,2-DIHYDROBENZENE-1,2-DIOL DEHYDROGENASE"/>
    <property type="match status" value="1"/>
</dbReference>
<dbReference type="InterPro" id="IPR000683">
    <property type="entry name" value="Gfo/Idh/MocA-like_OxRdtase_N"/>
</dbReference>
<gene>
    <name evidence="5" type="ORF">GCM10007362_27800</name>
</gene>
<comment type="caution">
    <text evidence="5">The sequence shown here is derived from an EMBL/GenBank/DDBJ whole genome shotgun (WGS) entry which is preliminary data.</text>
</comment>
<protein>
    <submittedName>
        <fullName evidence="5">Dehydrogenase</fullName>
    </submittedName>
</protein>
<keyword evidence="6" id="KW-1185">Reference proteome</keyword>
<evidence type="ECO:0000259" key="4">
    <source>
        <dbReference type="Pfam" id="PF22725"/>
    </source>
</evidence>
<dbReference type="PANTHER" id="PTHR22604">
    <property type="entry name" value="OXIDOREDUCTASES"/>
    <property type="match status" value="1"/>
</dbReference>
<keyword evidence="2" id="KW-0560">Oxidoreductase</keyword>
<dbReference type="InterPro" id="IPR050984">
    <property type="entry name" value="Gfo/Idh/MocA_domain"/>
</dbReference>
<evidence type="ECO:0000259" key="3">
    <source>
        <dbReference type="Pfam" id="PF01408"/>
    </source>
</evidence>
<organism evidence="5 6">
    <name type="scientific">Saccharibacillus endophyticus</name>
    <dbReference type="NCBI Taxonomy" id="2060666"/>
    <lineage>
        <taxon>Bacteria</taxon>
        <taxon>Bacillati</taxon>
        <taxon>Bacillota</taxon>
        <taxon>Bacilli</taxon>
        <taxon>Bacillales</taxon>
        <taxon>Paenibacillaceae</taxon>
        <taxon>Saccharibacillus</taxon>
    </lineage>
</organism>
<dbReference type="SUPFAM" id="SSF55347">
    <property type="entry name" value="Glyceraldehyde-3-phosphate dehydrogenase-like, C-terminal domain"/>
    <property type="match status" value="1"/>
</dbReference>
<dbReference type="Pfam" id="PF01408">
    <property type="entry name" value="GFO_IDH_MocA"/>
    <property type="match status" value="1"/>
</dbReference>
<feature type="domain" description="Gfo/Idh/MocA-like oxidoreductase N-terminal" evidence="3">
    <location>
        <begin position="9"/>
        <end position="123"/>
    </location>
</feature>
<dbReference type="InterPro" id="IPR055170">
    <property type="entry name" value="GFO_IDH_MocA-like_dom"/>
</dbReference>
<evidence type="ECO:0000256" key="2">
    <source>
        <dbReference type="ARBA" id="ARBA00023002"/>
    </source>
</evidence>
<dbReference type="RefSeq" id="WP_172244430.1">
    <property type="nucleotide sequence ID" value="NZ_BMDD01000003.1"/>
</dbReference>
<evidence type="ECO:0000313" key="6">
    <source>
        <dbReference type="Proteomes" id="UP000605427"/>
    </source>
</evidence>
<feature type="domain" description="GFO/IDH/MocA-like oxidoreductase" evidence="4">
    <location>
        <begin position="134"/>
        <end position="250"/>
    </location>
</feature>
<evidence type="ECO:0000313" key="5">
    <source>
        <dbReference type="EMBL" id="GGH80062.1"/>
    </source>
</evidence>
<evidence type="ECO:0000256" key="1">
    <source>
        <dbReference type="ARBA" id="ARBA00010928"/>
    </source>
</evidence>
<comment type="similarity">
    <text evidence="1">Belongs to the Gfo/Idh/MocA family.</text>
</comment>
<dbReference type="Pfam" id="PF22725">
    <property type="entry name" value="GFO_IDH_MocA_C3"/>
    <property type="match status" value="1"/>
</dbReference>
<dbReference type="EMBL" id="BMDD01000003">
    <property type="protein sequence ID" value="GGH80062.1"/>
    <property type="molecule type" value="Genomic_DNA"/>
</dbReference>
<dbReference type="Gene3D" id="3.30.360.10">
    <property type="entry name" value="Dihydrodipicolinate Reductase, domain 2"/>
    <property type="match status" value="1"/>
</dbReference>
<sequence length="326" mass="35910">MTPSTSLPKWAIFGPGQIADDFAEAIRSVCGNIEAIGARKPEKAEQFARKHQIGKAYGSLEELLDDEAVDVVYIATPHSTHHEFIMRCLEKGKHVFCEKAITVNGAQLAEAVSFARERGLILAEAMTVYHMPLYRKLLDVLAEGSLGKIKSIHVAFGDAKEYDPQNRFFNPDLAGGALLDMGTYALSLVKMFMPGGPDRLLTDVRKADTGVDEESTIMLHGGLGESASVSLSFLADTGHLATIVCEGGTILLKDFTRAVRAFVSYSDGKWDTIEAGKRNEALHYEVADFNEWIRLGETPSTLGWSIGVMSTMDETRSRWNLRYPFE</sequence>